<feature type="signal peptide" evidence="3">
    <location>
        <begin position="1"/>
        <end position="24"/>
    </location>
</feature>
<comment type="similarity">
    <text evidence="1">Belongs to the leucine-binding protein family.</text>
</comment>
<keyword evidence="2 3" id="KW-0732">Signal</keyword>
<dbReference type="RefSeq" id="WP_083896073.1">
    <property type="nucleotide sequence ID" value="NZ_JBIAQY010000001.1"/>
</dbReference>
<gene>
    <name evidence="5" type="ORF">ACFYXQ_02095</name>
</gene>
<dbReference type="Proteomes" id="UP001601992">
    <property type="component" value="Unassembled WGS sequence"/>
</dbReference>
<organism evidence="5 6">
    <name type="scientific">Nocardia jiangxiensis</name>
    <dbReference type="NCBI Taxonomy" id="282685"/>
    <lineage>
        <taxon>Bacteria</taxon>
        <taxon>Bacillati</taxon>
        <taxon>Actinomycetota</taxon>
        <taxon>Actinomycetes</taxon>
        <taxon>Mycobacteriales</taxon>
        <taxon>Nocardiaceae</taxon>
        <taxon>Nocardia</taxon>
    </lineage>
</organism>
<dbReference type="PANTHER" id="PTHR30483">
    <property type="entry name" value="LEUCINE-SPECIFIC-BINDING PROTEIN"/>
    <property type="match status" value="1"/>
</dbReference>
<evidence type="ECO:0000256" key="3">
    <source>
        <dbReference type="SAM" id="SignalP"/>
    </source>
</evidence>
<dbReference type="PROSITE" id="PS51257">
    <property type="entry name" value="PROKAR_LIPOPROTEIN"/>
    <property type="match status" value="1"/>
</dbReference>
<keyword evidence="6" id="KW-1185">Reference proteome</keyword>
<dbReference type="InterPro" id="IPR028081">
    <property type="entry name" value="Leu-bd"/>
</dbReference>
<name>A0ABW6RRD2_9NOCA</name>
<dbReference type="PANTHER" id="PTHR30483:SF6">
    <property type="entry name" value="PERIPLASMIC BINDING PROTEIN OF ABC TRANSPORTER FOR NATURAL AMINO ACIDS"/>
    <property type="match status" value="1"/>
</dbReference>
<evidence type="ECO:0000256" key="1">
    <source>
        <dbReference type="ARBA" id="ARBA00010062"/>
    </source>
</evidence>
<evidence type="ECO:0000256" key="2">
    <source>
        <dbReference type="ARBA" id="ARBA00022729"/>
    </source>
</evidence>
<dbReference type="Pfam" id="PF13458">
    <property type="entry name" value="Peripla_BP_6"/>
    <property type="match status" value="1"/>
</dbReference>
<dbReference type="SUPFAM" id="SSF53822">
    <property type="entry name" value="Periplasmic binding protein-like I"/>
    <property type="match status" value="1"/>
</dbReference>
<dbReference type="EMBL" id="JBIAQY010000001">
    <property type="protein sequence ID" value="MFF3566552.1"/>
    <property type="molecule type" value="Genomic_DNA"/>
</dbReference>
<feature type="domain" description="Leucine-binding protein" evidence="4">
    <location>
        <begin position="41"/>
        <end position="381"/>
    </location>
</feature>
<comment type="caution">
    <text evidence="5">The sequence shown here is derived from an EMBL/GenBank/DDBJ whole genome shotgun (WGS) entry which is preliminary data.</text>
</comment>
<dbReference type="Gene3D" id="3.40.50.2300">
    <property type="match status" value="2"/>
</dbReference>
<reference evidence="5 6" key="1">
    <citation type="submission" date="2024-10" db="EMBL/GenBank/DDBJ databases">
        <title>The Natural Products Discovery Center: Release of the First 8490 Sequenced Strains for Exploring Actinobacteria Biosynthetic Diversity.</title>
        <authorList>
            <person name="Kalkreuter E."/>
            <person name="Kautsar S.A."/>
            <person name="Yang D."/>
            <person name="Bader C.D."/>
            <person name="Teijaro C.N."/>
            <person name="Fluegel L."/>
            <person name="Davis C.M."/>
            <person name="Simpson J.R."/>
            <person name="Lauterbach L."/>
            <person name="Steele A.D."/>
            <person name="Gui C."/>
            <person name="Meng S."/>
            <person name="Li G."/>
            <person name="Viehrig K."/>
            <person name="Ye F."/>
            <person name="Su P."/>
            <person name="Kiefer A.F."/>
            <person name="Nichols A."/>
            <person name="Cepeda A.J."/>
            <person name="Yan W."/>
            <person name="Fan B."/>
            <person name="Jiang Y."/>
            <person name="Adhikari A."/>
            <person name="Zheng C.-J."/>
            <person name="Schuster L."/>
            <person name="Cowan T.M."/>
            <person name="Smanski M.J."/>
            <person name="Chevrette M.G."/>
            <person name="De Carvalho L.P.S."/>
            <person name="Shen B."/>
        </authorList>
    </citation>
    <scope>NUCLEOTIDE SEQUENCE [LARGE SCALE GENOMIC DNA]</scope>
    <source>
        <strain evidence="5 6">NPDC002593</strain>
    </source>
</reference>
<proteinExistence type="inferred from homology"/>
<evidence type="ECO:0000313" key="5">
    <source>
        <dbReference type="EMBL" id="MFF3566552.1"/>
    </source>
</evidence>
<protein>
    <submittedName>
        <fullName evidence="5">ABC transporter substrate-binding protein</fullName>
    </submittedName>
</protein>
<evidence type="ECO:0000313" key="6">
    <source>
        <dbReference type="Proteomes" id="UP001601992"/>
    </source>
</evidence>
<feature type="chain" id="PRO_5045694907" evidence="3">
    <location>
        <begin position="25"/>
        <end position="398"/>
    </location>
</feature>
<dbReference type="InterPro" id="IPR028082">
    <property type="entry name" value="Peripla_BP_I"/>
</dbReference>
<accession>A0ABW6RRD2</accession>
<sequence length="398" mass="40872">MRAQTLHRRILVAGATILSLLITAACGQGADSDGSGSGNSYRITVISDISGAFSSVSAPGASSIEMAVNNINATGGVNGKKIDLQVIDSQSSGSLALTAAQKAIAANPLALVMFSGSAGAASITSLAQSARVPLLSPALSDTSLYPAQPYLFQTSLTAKQDAEALYRFVEQRENGSVSGKTVDVAAINSPYVDVIIKQARTLLERAGARVAGIQRYDVPLASFATQAGAIARDNPNVVLTLGSTDDTVVVSKSLTAAGVTALQLGIPSGAAQATLQQIASPKYFALAANPYATTLPEFLAVADKYHKTADVSSSMFAMSGWVTGYVLAKSLEKCGTGCTSAALNTALEQVSDFTVPDGASYGPVRLSATNHVAAGTVRFHNYDPATGRFSESDPITVP</sequence>
<dbReference type="InterPro" id="IPR051010">
    <property type="entry name" value="BCAA_transport"/>
</dbReference>
<evidence type="ECO:0000259" key="4">
    <source>
        <dbReference type="Pfam" id="PF13458"/>
    </source>
</evidence>